<dbReference type="Proteomes" id="UP000499080">
    <property type="component" value="Unassembled WGS sequence"/>
</dbReference>
<accession>A0A4Y2X1X9</accession>
<evidence type="ECO:0000256" key="1">
    <source>
        <dbReference type="SAM" id="MobiDB-lite"/>
    </source>
</evidence>
<protein>
    <submittedName>
        <fullName evidence="2">Uncharacterized protein</fullName>
    </submittedName>
</protein>
<dbReference type="AlphaFoldDB" id="A0A4Y2X1X9"/>
<name>A0A4Y2X1X9_ARAVE</name>
<keyword evidence="3" id="KW-1185">Reference proteome</keyword>
<evidence type="ECO:0000313" key="3">
    <source>
        <dbReference type="Proteomes" id="UP000499080"/>
    </source>
</evidence>
<organism evidence="2 3">
    <name type="scientific">Araneus ventricosus</name>
    <name type="common">Orbweaver spider</name>
    <name type="synonym">Epeira ventricosa</name>
    <dbReference type="NCBI Taxonomy" id="182803"/>
    <lineage>
        <taxon>Eukaryota</taxon>
        <taxon>Metazoa</taxon>
        <taxon>Ecdysozoa</taxon>
        <taxon>Arthropoda</taxon>
        <taxon>Chelicerata</taxon>
        <taxon>Arachnida</taxon>
        <taxon>Araneae</taxon>
        <taxon>Araneomorphae</taxon>
        <taxon>Entelegynae</taxon>
        <taxon>Araneoidea</taxon>
        <taxon>Araneidae</taxon>
        <taxon>Araneus</taxon>
    </lineage>
</organism>
<sequence>MSHPPCQLATTCQPAAPPHNPHASNFHTPHHPASSPNFQAPLLQPNHAKQPPTQTPPIPHPSRFQTPHGRKETSPHPALPRTTGPVDGELDERVSCFLEFGIKRGGEMSFVIAGI</sequence>
<reference evidence="2 3" key="1">
    <citation type="journal article" date="2019" name="Sci. Rep.">
        <title>Orb-weaving spider Araneus ventricosus genome elucidates the spidroin gene catalogue.</title>
        <authorList>
            <person name="Kono N."/>
            <person name="Nakamura H."/>
            <person name="Ohtoshi R."/>
            <person name="Moran D.A.P."/>
            <person name="Shinohara A."/>
            <person name="Yoshida Y."/>
            <person name="Fujiwara M."/>
            <person name="Mori M."/>
            <person name="Tomita M."/>
            <person name="Arakawa K."/>
        </authorList>
    </citation>
    <scope>NUCLEOTIDE SEQUENCE [LARGE SCALE GENOMIC DNA]</scope>
</reference>
<gene>
    <name evidence="2" type="ORF">AVEN_239184_1</name>
</gene>
<evidence type="ECO:0000313" key="2">
    <source>
        <dbReference type="EMBL" id="GBO42904.1"/>
    </source>
</evidence>
<dbReference type="EMBL" id="BGPR01069182">
    <property type="protein sequence ID" value="GBO42904.1"/>
    <property type="molecule type" value="Genomic_DNA"/>
</dbReference>
<proteinExistence type="predicted"/>
<feature type="region of interest" description="Disordered" evidence="1">
    <location>
        <begin position="1"/>
        <end position="90"/>
    </location>
</feature>
<comment type="caution">
    <text evidence="2">The sequence shown here is derived from an EMBL/GenBank/DDBJ whole genome shotgun (WGS) entry which is preliminary data.</text>
</comment>